<keyword evidence="5" id="KW-1185">Reference proteome</keyword>
<dbReference type="EMBL" id="BJZU01000092">
    <property type="protein sequence ID" value="GEP06165.1"/>
    <property type="molecule type" value="Genomic_DNA"/>
</dbReference>
<evidence type="ECO:0000313" key="2">
    <source>
        <dbReference type="EMBL" id="GEP06165.1"/>
    </source>
</evidence>
<dbReference type="EMBL" id="BSPK01000064">
    <property type="protein sequence ID" value="GLS65184.1"/>
    <property type="molecule type" value="Genomic_DNA"/>
</dbReference>
<organism evidence="2 4">
    <name type="scientific">Methylobacterium oxalidis</name>
    <dbReference type="NCBI Taxonomy" id="944322"/>
    <lineage>
        <taxon>Bacteria</taxon>
        <taxon>Pseudomonadati</taxon>
        <taxon>Pseudomonadota</taxon>
        <taxon>Alphaproteobacteria</taxon>
        <taxon>Hyphomicrobiales</taxon>
        <taxon>Methylobacteriaceae</taxon>
        <taxon>Methylobacterium</taxon>
    </lineage>
</organism>
<reference evidence="2 4" key="3">
    <citation type="submission" date="2019-07" db="EMBL/GenBank/DDBJ databases">
        <title>Whole genome shotgun sequence of Methylobacterium oxalidis NBRC 107715.</title>
        <authorList>
            <person name="Hosoyama A."/>
            <person name="Uohara A."/>
            <person name="Ohji S."/>
            <person name="Ichikawa N."/>
        </authorList>
    </citation>
    <scope>NUCLEOTIDE SEQUENCE [LARGE SCALE GENOMIC DNA]</scope>
    <source>
        <strain evidence="2 4">NBRC 107715</strain>
    </source>
</reference>
<dbReference type="AlphaFoldDB" id="A0A512J872"/>
<reference evidence="3" key="4">
    <citation type="submission" date="2023-01" db="EMBL/GenBank/DDBJ databases">
        <title>Draft genome sequence of Methylobacterium oxalidis strain NBRC 107715.</title>
        <authorList>
            <person name="Sun Q."/>
            <person name="Mori K."/>
        </authorList>
    </citation>
    <scope>NUCLEOTIDE SEQUENCE</scope>
    <source>
        <strain evidence="3">NBRC 107715</strain>
    </source>
</reference>
<evidence type="ECO:0000313" key="3">
    <source>
        <dbReference type="EMBL" id="GLS65184.1"/>
    </source>
</evidence>
<feature type="region of interest" description="Disordered" evidence="1">
    <location>
        <begin position="214"/>
        <end position="251"/>
    </location>
</feature>
<reference evidence="5" key="2">
    <citation type="journal article" date="2019" name="Int. J. Syst. Evol. Microbiol.">
        <title>The Global Catalogue of Microorganisms (GCM) 10K type strain sequencing project: providing services to taxonomists for standard genome sequencing and annotation.</title>
        <authorList>
            <consortium name="The Broad Institute Genomics Platform"/>
            <consortium name="The Broad Institute Genome Sequencing Center for Infectious Disease"/>
            <person name="Wu L."/>
            <person name="Ma J."/>
        </authorList>
    </citation>
    <scope>NUCLEOTIDE SEQUENCE [LARGE SCALE GENOMIC DNA]</scope>
    <source>
        <strain evidence="5">NBRC 107715</strain>
    </source>
</reference>
<dbReference type="OrthoDB" id="8017996at2"/>
<sequence>MTIREWPTPGTPDMQKFGQARRQLHSLVQWLARMERSYGSAESAGSGITLRWSDTRKAIITSQLGQGLRLELRLPEMVLQFLEDDEAANHPLHTEEHSPAHVEAWLLIELLHRGIERKQFSKSLPYDVSGLMSGDSEEFSPEAYQQELEALTDWLARAAEEIGLATGKPAGEQDGGIVLRPEDLSLEAASDSNRILGFKASGAKLGEPFFYVRTAGDGDQPGRQNEVILPASQLPSSGGSDRLRTLFQATQ</sequence>
<reference evidence="3" key="1">
    <citation type="journal article" date="2014" name="Int. J. Syst. Evol. Microbiol.">
        <title>Complete genome of a new Firmicutes species belonging to the dominant human colonic microbiota ('Ruminococcus bicirculans') reveals two chromosomes and a selective capacity to utilize plant glucans.</title>
        <authorList>
            <consortium name="NISC Comparative Sequencing Program"/>
            <person name="Wegmann U."/>
            <person name="Louis P."/>
            <person name="Goesmann A."/>
            <person name="Henrissat B."/>
            <person name="Duncan S.H."/>
            <person name="Flint H.J."/>
        </authorList>
    </citation>
    <scope>NUCLEOTIDE SEQUENCE</scope>
    <source>
        <strain evidence="3">NBRC 107715</strain>
    </source>
</reference>
<evidence type="ECO:0000313" key="5">
    <source>
        <dbReference type="Proteomes" id="UP001156856"/>
    </source>
</evidence>
<accession>A0A512J872</accession>
<dbReference type="Proteomes" id="UP000321960">
    <property type="component" value="Unassembled WGS sequence"/>
</dbReference>
<evidence type="ECO:0000256" key="1">
    <source>
        <dbReference type="SAM" id="MobiDB-lite"/>
    </source>
</evidence>
<name>A0A512J872_9HYPH</name>
<gene>
    <name evidence="3" type="ORF">GCM10007888_35660</name>
    <name evidence="2" type="ORF">MOX02_42030</name>
</gene>
<proteinExistence type="predicted"/>
<evidence type="ECO:0000313" key="4">
    <source>
        <dbReference type="Proteomes" id="UP000321960"/>
    </source>
</evidence>
<protein>
    <submittedName>
        <fullName evidence="2">Uncharacterized protein</fullName>
    </submittedName>
</protein>
<comment type="caution">
    <text evidence="2">The sequence shown here is derived from an EMBL/GenBank/DDBJ whole genome shotgun (WGS) entry which is preliminary data.</text>
</comment>
<dbReference type="Proteomes" id="UP001156856">
    <property type="component" value="Unassembled WGS sequence"/>
</dbReference>